<dbReference type="PROSITE" id="PS00141">
    <property type="entry name" value="ASP_PROTEASE"/>
    <property type="match status" value="1"/>
</dbReference>
<reference evidence="3 4" key="1">
    <citation type="submission" date="2024-10" db="EMBL/GenBank/DDBJ databases">
        <authorList>
            <person name="Ryan C."/>
        </authorList>
    </citation>
    <scope>NUCLEOTIDE SEQUENCE [LARGE SCALE GENOMIC DNA]</scope>
</reference>
<feature type="domain" description="Retrovirus-related Pol polyprotein from transposon TNT 1-94-like beta-barrel" evidence="2">
    <location>
        <begin position="81"/>
        <end position="155"/>
    </location>
</feature>
<sequence>MPCSSAAPPPPECRDAAADASPARYTPPPKLSPSPPAPTKAVDSILSLHRRGEHANPPPPAAAPMPAAHDGSKEARPSGVILDSGAAASATGSADHLSDLKAAPGGEAFRTRAGTHLPVAAVGTLATASFRIADVRHVPGLRRTVVSVRQLTRQGLAVNFGAESCSVKDPTTGTVVGEGRLQEEDGFYHLQYLRVPQS</sequence>
<dbReference type="InterPro" id="IPR054722">
    <property type="entry name" value="PolX-like_BBD"/>
</dbReference>
<gene>
    <name evidence="3" type="ORF">URODEC1_LOCUS119249</name>
</gene>
<protein>
    <recommendedName>
        <fullName evidence="2">Retrovirus-related Pol polyprotein from transposon TNT 1-94-like beta-barrel domain-containing protein</fullName>
    </recommendedName>
</protein>
<dbReference type="EMBL" id="CAXIPR030000242">
    <property type="protein sequence ID" value="CAM0145547.1"/>
    <property type="molecule type" value="Genomic_DNA"/>
</dbReference>
<proteinExistence type="predicted"/>
<evidence type="ECO:0000259" key="2">
    <source>
        <dbReference type="Pfam" id="PF22936"/>
    </source>
</evidence>
<feature type="region of interest" description="Disordered" evidence="1">
    <location>
        <begin position="1"/>
        <end position="78"/>
    </location>
</feature>
<feature type="compositionally biased region" description="Pro residues" evidence="1">
    <location>
        <begin position="25"/>
        <end position="38"/>
    </location>
</feature>
<dbReference type="AlphaFoldDB" id="A0ABC9GSF7"/>
<comment type="caution">
    <text evidence="3">The sequence shown here is derived from an EMBL/GenBank/DDBJ whole genome shotgun (WGS) entry which is preliminary data.</text>
</comment>
<dbReference type="Pfam" id="PF22936">
    <property type="entry name" value="Pol_BBD"/>
    <property type="match status" value="1"/>
</dbReference>
<dbReference type="Proteomes" id="UP001497457">
    <property type="component" value="Unassembled WGS sequence"/>
</dbReference>
<dbReference type="InterPro" id="IPR001969">
    <property type="entry name" value="Aspartic_peptidase_AS"/>
</dbReference>
<name>A0ABC9GSF7_9POAL</name>
<evidence type="ECO:0000313" key="4">
    <source>
        <dbReference type="Proteomes" id="UP001497457"/>
    </source>
</evidence>
<evidence type="ECO:0000313" key="3">
    <source>
        <dbReference type="EMBL" id="CAM0145547.1"/>
    </source>
</evidence>
<keyword evidence="4" id="KW-1185">Reference proteome</keyword>
<accession>A0ABC9GSF7</accession>
<organism evidence="3 4">
    <name type="scientific">Urochloa decumbens</name>
    <dbReference type="NCBI Taxonomy" id="240449"/>
    <lineage>
        <taxon>Eukaryota</taxon>
        <taxon>Viridiplantae</taxon>
        <taxon>Streptophyta</taxon>
        <taxon>Embryophyta</taxon>
        <taxon>Tracheophyta</taxon>
        <taxon>Spermatophyta</taxon>
        <taxon>Magnoliopsida</taxon>
        <taxon>Liliopsida</taxon>
        <taxon>Poales</taxon>
        <taxon>Poaceae</taxon>
        <taxon>PACMAD clade</taxon>
        <taxon>Panicoideae</taxon>
        <taxon>Panicodae</taxon>
        <taxon>Paniceae</taxon>
        <taxon>Melinidinae</taxon>
        <taxon>Urochloa</taxon>
    </lineage>
</organism>
<evidence type="ECO:0000256" key="1">
    <source>
        <dbReference type="SAM" id="MobiDB-lite"/>
    </source>
</evidence>